<feature type="region of interest" description="Disordered" evidence="1">
    <location>
        <begin position="1"/>
        <end position="25"/>
    </location>
</feature>
<dbReference type="AlphaFoldDB" id="A0A918LQA7"/>
<accession>A0A918LQA7</accession>
<organism evidence="2 3">
    <name type="scientific">Streptomyces purpureus</name>
    <dbReference type="NCBI Taxonomy" id="1951"/>
    <lineage>
        <taxon>Bacteria</taxon>
        <taxon>Bacillati</taxon>
        <taxon>Actinomycetota</taxon>
        <taxon>Actinomycetes</taxon>
        <taxon>Kitasatosporales</taxon>
        <taxon>Streptomycetaceae</taxon>
        <taxon>Streptomyces</taxon>
    </lineage>
</organism>
<evidence type="ECO:0000313" key="2">
    <source>
        <dbReference type="EMBL" id="GGT34996.1"/>
    </source>
</evidence>
<keyword evidence="3" id="KW-1185">Reference proteome</keyword>
<comment type="caution">
    <text evidence="2">The sequence shown here is derived from an EMBL/GenBank/DDBJ whole genome shotgun (WGS) entry which is preliminary data.</text>
</comment>
<sequence length="104" mass="11594">MTSAAADGDDVGEQPELRYDFPPPPVGGWTADDLDRMPGLPPHTELLDGGLFFRSPQTYFHMATLRLLGGLLLAQAPSDVEIIREMSTKLGKRDRPEPDLWRYV</sequence>
<evidence type="ECO:0000313" key="3">
    <source>
        <dbReference type="Proteomes" id="UP000619486"/>
    </source>
</evidence>
<protein>
    <recommendedName>
        <fullName evidence="4">Uma2 family endonuclease</fullName>
    </recommendedName>
</protein>
<reference evidence="2" key="2">
    <citation type="submission" date="2020-09" db="EMBL/GenBank/DDBJ databases">
        <authorList>
            <person name="Sun Q."/>
            <person name="Ohkuma M."/>
        </authorList>
    </citation>
    <scope>NUCLEOTIDE SEQUENCE</scope>
    <source>
        <strain evidence="2">JCM 3172</strain>
    </source>
</reference>
<name>A0A918LQA7_9ACTN</name>
<proteinExistence type="predicted"/>
<dbReference type="Proteomes" id="UP000619486">
    <property type="component" value="Unassembled WGS sequence"/>
</dbReference>
<reference evidence="2" key="1">
    <citation type="journal article" date="2014" name="Int. J. Syst. Evol. Microbiol.">
        <title>Complete genome sequence of Corynebacterium casei LMG S-19264T (=DSM 44701T), isolated from a smear-ripened cheese.</title>
        <authorList>
            <consortium name="US DOE Joint Genome Institute (JGI-PGF)"/>
            <person name="Walter F."/>
            <person name="Albersmeier A."/>
            <person name="Kalinowski J."/>
            <person name="Ruckert C."/>
        </authorList>
    </citation>
    <scope>NUCLEOTIDE SEQUENCE</scope>
    <source>
        <strain evidence="2">JCM 3172</strain>
    </source>
</reference>
<gene>
    <name evidence="2" type="ORF">GCM10014713_30820</name>
</gene>
<evidence type="ECO:0008006" key="4">
    <source>
        <dbReference type="Google" id="ProtNLM"/>
    </source>
</evidence>
<dbReference type="EMBL" id="BMQQ01000010">
    <property type="protein sequence ID" value="GGT34996.1"/>
    <property type="molecule type" value="Genomic_DNA"/>
</dbReference>
<evidence type="ECO:0000256" key="1">
    <source>
        <dbReference type="SAM" id="MobiDB-lite"/>
    </source>
</evidence>